<proteinExistence type="predicted"/>
<evidence type="ECO:0000259" key="1">
    <source>
        <dbReference type="Pfam" id="PF20591"/>
    </source>
</evidence>
<dbReference type="EMBL" id="CP016020">
    <property type="protein sequence ID" value="APH05002.1"/>
    <property type="molecule type" value="Genomic_DNA"/>
</dbReference>
<organism evidence="2 3">
    <name type="scientific">Bacillus weihaiensis</name>
    <dbReference type="NCBI Taxonomy" id="1547283"/>
    <lineage>
        <taxon>Bacteria</taxon>
        <taxon>Bacillati</taxon>
        <taxon>Bacillota</taxon>
        <taxon>Bacilli</taxon>
        <taxon>Bacillales</taxon>
        <taxon>Bacillaceae</taxon>
        <taxon>Bacillus</taxon>
    </lineage>
</organism>
<feature type="domain" description="DUF6792" evidence="1">
    <location>
        <begin position="21"/>
        <end position="155"/>
    </location>
</feature>
<dbReference type="Proteomes" id="UP000181936">
    <property type="component" value="Chromosome"/>
</dbReference>
<gene>
    <name evidence="2" type="ORF">A9C19_09715</name>
</gene>
<accession>A0A1L3MRP0</accession>
<dbReference type="KEGG" id="bwh:A9C19_09715"/>
<dbReference type="STRING" id="1547283.A9C19_09715"/>
<sequence length="155" mass="18145">MNNKEIINTDILRARIMNLVYENLTKKEIEKEVRRIYFEEENKELPSKLTVSRSDDVLKEHRKKNNDSGFDGTIIHLHSEGNNINQTITITRGSELGEKDTRKPIDWTYNLMGIYTGGTDNQYQDTRRFYDDVHKIIINKNNDLSKVKKYGLGHS</sequence>
<evidence type="ECO:0000313" key="2">
    <source>
        <dbReference type="EMBL" id="APH05002.1"/>
    </source>
</evidence>
<evidence type="ECO:0000313" key="3">
    <source>
        <dbReference type="Proteomes" id="UP000181936"/>
    </source>
</evidence>
<reference evidence="2 3" key="1">
    <citation type="journal article" date="2016" name="Sci. Rep.">
        <title>Complete genome sequence and transcriptomic analysis of a novel marine strain Bacillus weihaiensis reveals the mechanism of brown algae degradation.</title>
        <authorList>
            <person name="Zhu Y."/>
            <person name="Chen P."/>
            <person name="Bao Y."/>
            <person name="Men Y."/>
            <person name="Zeng Y."/>
            <person name="Yang J."/>
            <person name="Sun J."/>
            <person name="Sun Y."/>
        </authorList>
    </citation>
    <scope>NUCLEOTIDE SEQUENCE [LARGE SCALE GENOMIC DNA]</scope>
    <source>
        <strain evidence="2 3">Alg07</strain>
    </source>
</reference>
<dbReference type="AlphaFoldDB" id="A0A1L3MRP0"/>
<dbReference type="InterPro" id="IPR046742">
    <property type="entry name" value="DUF6792"/>
</dbReference>
<name>A0A1L3MRP0_9BACI</name>
<dbReference type="Pfam" id="PF20591">
    <property type="entry name" value="DUF6792"/>
    <property type="match status" value="1"/>
</dbReference>
<protein>
    <recommendedName>
        <fullName evidence="1">DUF6792 domain-containing protein</fullName>
    </recommendedName>
</protein>
<keyword evidence="3" id="KW-1185">Reference proteome</keyword>